<dbReference type="Gene3D" id="3.40.50.300">
    <property type="entry name" value="P-loop containing nucleotide triphosphate hydrolases"/>
    <property type="match status" value="1"/>
</dbReference>
<evidence type="ECO:0000256" key="1">
    <source>
        <dbReference type="ARBA" id="ARBA00022741"/>
    </source>
</evidence>
<keyword evidence="2 4" id="KW-0067">ATP-binding</keyword>
<dbReference type="InterPro" id="IPR003439">
    <property type="entry name" value="ABC_transporter-like_ATP-bd"/>
</dbReference>
<evidence type="ECO:0000259" key="3">
    <source>
        <dbReference type="PROSITE" id="PS50893"/>
    </source>
</evidence>
<dbReference type="CDD" id="cd03230">
    <property type="entry name" value="ABC_DR_subfamily_A"/>
    <property type="match status" value="1"/>
</dbReference>
<feature type="domain" description="ABC transporter" evidence="3">
    <location>
        <begin position="7"/>
        <end position="234"/>
    </location>
</feature>
<keyword evidence="5" id="KW-1185">Reference proteome</keyword>
<dbReference type="InterPro" id="IPR027417">
    <property type="entry name" value="P-loop_NTPase"/>
</dbReference>
<evidence type="ECO:0000313" key="5">
    <source>
        <dbReference type="Proteomes" id="UP000051977"/>
    </source>
</evidence>
<dbReference type="SMART" id="SM00382">
    <property type="entry name" value="AAA"/>
    <property type="match status" value="1"/>
</dbReference>
<dbReference type="Pfam" id="PF00005">
    <property type="entry name" value="ABC_tran"/>
    <property type="match status" value="1"/>
</dbReference>
<dbReference type="PANTHER" id="PTHR43038:SF3">
    <property type="entry name" value="ABC TRANSPORTER G FAMILY MEMBER 20 ISOFORM X1"/>
    <property type="match status" value="1"/>
</dbReference>
<accession>A0ABR5PEE9</accession>
<comment type="caution">
    <text evidence="4">The sequence shown here is derived from an EMBL/GenBank/DDBJ whole genome shotgun (WGS) entry which is preliminary data.</text>
</comment>
<dbReference type="EMBL" id="AZEI01000042">
    <property type="protein sequence ID" value="KRL17043.1"/>
    <property type="molecule type" value="Genomic_DNA"/>
</dbReference>
<protein>
    <submittedName>
        <fullName evidence="4">Nodulation ATP-binding protein I family protein</fullName>
    </submittedName>
</protein>
<name>A0ABR5PEE9_9LACO</name>
<organism evidence="4 5">
    <name type="scientific">Lentilactobacillus rapi DSM 19907 = JCM 15042</name>
    <dbReference type="NCBI Taxonomy" id="1423795"/>
    <lineage>
        <taxon>Bacteria</taxon>
        <taxon>Bacillati</taxon>
        <taxon>Bacillota</taxon>
        <taxon>Bacilli</taxon>
        <taxon>Lactobacillales</taxon>
        <taxon>Lactobacillaceae</taxon>
        <taxon>Lentilactobacillus</taxon>
    </lineage>
</organism>
<sequence length="248" mass="27124">MDMTEVIQVSDLEQGYGKTVVLKDINLTVNSGEILALIGPSGAGKTTLVSTIMGMLKPMKGQVTVLDIPMPNRQLLAKIGFMAQTDALYESLTASENLMFFGSMQGISRKALKEKIPYAANIVNLVPDLKKYVKDYSGGMKRRLSLAIALVSDPEILILDEPTVGIDPELRQQIWNELHKLANAGRTILLTTHVMEDAEEADDVMMIRNGAAIAQGTPKQLITEYGVKSIEEVFLAAGRQQDAHTHND</sequence>
<dbReference type="InterPro" id="IPR017871">
    <property type="entry name" value="ABC_transporter-like_CS"/>
</dbReference>
<dbReference type="SUPFAM" id="SSF52540">
    <property type="entry name" value="P-loop containing nucleoside triphosphate hydrolases"/>
    <property type="match status" value="1"/>
</dbReference>
<dbReference type="PANTHER" id="PTHR43038">
    <property type="entry name" value="ATP-BINDING CASSETTE, SUB-FAMILY H, MEMBER 1"/>
    <property type="match status" value="1"/>
</dbReference>
<reference evidence="4 5" key="1">
    <citation type="journal article" date="2015" name="Genome Announc.">
        <title>Expanding the biotechnology potential of lactobacilli through comparative genomics of 213 strains and associated genera.</title>
        <authorList>
            <person name="Sun Z."/>
            <person name="Harris H.M."/>
            <person name="McCann A."/>
            <person name="Guo C."/>
            <person name="Argimon S."/>
            <person name="Zhang W."/>
            <person name="Yang X."/>
            <person name="Jeffery I.B."/>
            <person name="Cooney J.C."/>
            <person name="Kagawa T.F."/>
            <person name="Liu W."/>
            <person name="Song Y."/>
            <person name="Salvetti E."/>
            <person name="Wrobel A."/>
            <person name="Rasinkangas P."/>
            <person name="Parkhill J."/>
            <person name="Rea M.C."/>
            <person name="O'Sullivan O."/>
            <person name="Ritari J."/>
            <person name="Douillard F.P."/>
            <person name="Paul Ross R."/>
            <person name="Yang R."/>
            <person name="Briner A.E."/>
            <person name="Felis G.E."/>
            <person name="de Vos W.M."/>
            <person name="Barrangou R."/>
            <person name="Klaenhammer T.R."/>
            <person name="Caufield P.W."/>
            <person name="Cui Y."/>
            <person name="Zhang H."/>
            <person name="O'Toole P.W."/>
        </authorList>
    </citation>
    <scope>NUCLEOTIDE SEQUENCE [LARGE SCALE GENOMIC DNA]</scope>
    <source>
        <strain evidence="4 5">DSM 19907</strain>
    </source>
</reference>
<evidence type="ECO:0000256" key="2">
    <source>
        <dbReference type="ARBA" id="ARBA00022840"/>
    </source>
</evidence>
<dbReference type="InterPro" id="IPR003593">
    <property type="entry name" value="AAA+_ATPase"/>
</dbReference>
<dbReference type="PROSITE" id="PS50893">
    <property type="entry name" value="ABC_TRANSPORTER_2"/>
    <property type="match status" value="1"/>
</dbReference>
<proteinExistence type="predicted"/>
<dbReference type="PROSITE" id="PS00211">
    <property type="entry name" value="ABC_TRANSPORTER_1"/>
    <property type="match status" value="1"/>
</dbReference>
<dbReference type="RefSeq" id="WP_054748784.1">
    <property type="nucleotide sequence ID" value="NZ_AZEI01000042.1"/>
</dbReference>
<keyword evidence="1" id="KW-0547">Nucleotide-binding</keyword>
<evidence type="ECO:0000313" key="4">
    <source>
        <dbReference type="EMBL" id="KRL17043.1"/>
    </source>
</evidence>
<dbReference type="GO" id="GO:0005524">
    <property type="term" value="F:ATP binding"/>
    <property type="evidence" value="ECO:0007669"/>
    <property type="project" value="UniProtKB-KW"/>
</dbReference>
<gene>
    <name evidence="4" type="ORF">FD12_GL002125</name>
</gene>
<dbReference type="Proteomes" id="UP000051977">
    <property type="component" value="Unassembled WGS sequence"/>
</dbReference>